<evidence type="ECO:0000313" key="2">
    <source>
        <dbReference type="EMBL" id="RIX36240.1"/>
    </source>
</evidence>
<evidence type="ECO:0000313" key="3">
    <source>
        <dbReference type="Proteomes" id="UP000285278"/>
    </source>
</evidence>
<dbReference type="STRING" id="1451189.CFAL_11480"/>
<gene>
    <name evidence="2" type="ORF">D3M95_02925</name>
</gene>
<dbReference type="GO" id="GO:0016787">
    <property type="term" value="F:hydrolase activity"/>
    <property type="evidence" value="ECO:0007669"/>
    <property type="project" value="UniProtKB-KW"/>
</dbReference>
<dbReference type="InterPro" id="IPR000073">
    <property type="entry name" value="AB_hydrolase_1"/>
</dbReference>
<organism evidence="2 3">
    <name type="scientific">Corynebacterium falsenii</name>
    <dbReference type="NCBI Taxonomy" id="108486"/>
    <lineage>
        <taxon>Bacteria</taxon>
        <taxon>Bacillati</taxon>
        <taxon>Actinomycetota</taxon>
        <taxon>Actinomycetes</taxon>
        <taxon>Mycobacteriales</taxon>
        <taxon>Corynebacteriaceae</taxon>
        <taxon>Corynebacterium</taxon>
    </lineage>
</organism>
<dbReference type="AlphaFoldDB" id="A0A418Q9A7"/>
<dbReference type="Pfam" id="PF12697">
    <property type="entry name" value="Abhydrolase_6"/>
    <property type="match status" value="1"/>
</dbReference>
<dbReference type="SUPFAM" id="SSF53474">
    <property type="entry name" value="alpha/beta-Hydrolases"/>
    <property type="match status" value="1"/>
</dbReference>
<dbReference type="Gene3D" id="3.40.50.1820">
    <property type="entry name" value="alpha/beta hydrolase"/>
    <property type="match status" value="1"/>
</dbReference>
<sequence>MPGRRFMVLIVVSRIIGRLKTKCFRERSSALTSLKLDVGRWAIAADLHPSPAASARLVQLHGLTSSMARDEILGLNFVHDLPEFETLRYDAPGHGRTRLHEDGAHDGQKAVEQDFLWDSLADTLYAVVGDVWPDATDTRPLVGIGQSMGCATLLTSQVKHPGLFDKLILGLPPTVWENRSARATGYEFSAQYVEDNGLAAYSEFTKHEALPPAVNPDRPHTDPDVLESILPIAYRGAAKANLPAKEKIMQIECPVLILAWTQDPGHPIESAEELGDLLPNAEVHIAETPDDVGQWTTMMREFILR</sequence>
<dbReference type="Proteomes" id="UP000285278">
    <property type="component" value="Unassembled WGS sequence"/>
</dbReference>
<dbReference type="InterPro" id="IPR029058">
    <property type="entry name" value="AB_hydrolase_fold"/>
</dbReference>
<comment type="caution">
    <text evidence="2">The sequence shown here is derived from an EMBL/GenBank/DDBJ whole genome shotgun (WGS) entry which is preliminary data.</text>
</comment>
<accession>A0A418Q9A7</accession>
<keyword evidence="2" id="KW-0378">Hydrolase</keyword>
<evidence type="ECO:0000259" key="1">
    <source>
        <dbReference type="Pfam" id="PF12697"/>
    </source>
</evidence>
<feature type="domain" description="AB hydrolase-1" evidence="1">
    <location>
        <begin position="60"/>
        <end position="285"/>
    </location>
</feature>
<reference evidence="2 3" key="1">
    <citation type="submission" date="2018-09" db="EMBL/GenBank/DDBJ databases">
        <title>Optimization and identification of Corynebacterium falsenii FN1-14 from fish paste.</title>
        <authorList>
            <person name="Daroonpunt R."/>
            <person name="Tanasupawat S."/>
        </authorList>
    </citation>
    <scope>NUCLEOTIDE SEQUENCE [LARGE SCALE GENOMIC DNA]</scope>
    <source>
        <strain evidence="2 3">FN1-14</strain>
    </source>
</reference>
<dbReference type="OrthoDB" id="63519at2"/>
<protein>
    <submittedName>
        <fullName evidence="2">Alpha/beta hydrolase</fullName>
    </submittedName>
</protein>
<proteinExistence type="predicted"/>
<keyword evidence="3" id="KW-1185">Reference proteome</keyword>
<name>A0A418Q9A7_9CORY</name>
<dbReference type="EMBL" id="QXJK01000002">
    <property type="protein sequence ID" value="RIX36240.1"/>
    <property type="molecule type" value="Genomic_DNA"/>
</dbReference>